<dbReference type="InterPro" id="IPR018177">
    <property type="entry name" value="L-lactate_DH_AS"/>
</dbReference>
<proteinExistence type="inferred from homology"/>
<feature type="binding site" evidence="7">
    <location>
        <position position="19"/>
    </location>
    <ligand>
        <name>NAD(+)</name>
        <dbReference type="ChEBI" id="CHEBI:57540"/>
    </ligand>
</feature>
<comment type="catalytic activity">
    <reaction evidence="6 7">
        <text>(S)-lactate + NAD(+) = pyruvate + NADH + H(+)</text>
        <dbReference type="Rhea" id="RHEA:23444"/>
        <dbReference type="ChEBI" id="CHEBI:15361"/>
        <dbReference type="ChEBI" id="CHEBI:15378"/>
        <dbReference type="ChEBI" id="CHEBI:16651"/>
        <dbReference type="ChEBI" id="CHEBI:57540"/>
        <dbReference type="ChEBI" id="CHEBI:57945"/>
        <dbReference type="EC" id="1.1.1.27"/>
    </reaction>
</comment>
<dbReference type="OrthoDB" id="9802969at2"/>
<evidence type="ECO:0000256" key="6">
    <source>
        <dbReference type="ARBA" id="ARBA00049258"/>
    </source>
</evidence>
<dbReference type="InterPro" id="IPR022383">
    <property type="entry name" value="Lactate/malate_DH_C"/>
</dbReference>
<dbReference type="GO" id="GO:0004459">
    <property type="term" value="F:L-lactate dehydrogenase (NAD+) activity"/>
    <property type="evidence" value="ECO:0007669"/>
    <property type="project" value="UniProtKB-UniRule"/>
</dbReference>
<evidence type="ECO:0000256" key="3">
    <source>
        <dbReference type="ARBA" id="ARBA00012967"/>
    </source>
</evidence>
<feature type="domain" description="Lactate/malate dehydrogenase C-terminal" evidence="11">
    <location>
        <begin position="150"/>
        <end position="307"/>
    </location>
</feature>
<evidence type="ECO:0000313" key="12">
    <source>
        <dbReference type="EMBL" id="QDH23324.1"/>
    </source>
</evidence>
<evidence type="ECO:0000259" key="11">
    <source>
        <dbReference type="Pfam" id="PF02866"/>
    </source>
</evidence>
<dbReference type="FunFam" id="3.40.50.720:FF:000018">
    <property type="entry name" value="Malate dehydrogenase"/>
    <property type="match status" value="1"/>
</dbReference>
<dbReference type="GO" id="GO:0005737">
    <property type="term" value="C:cytoplasm"/>
    <property type="evidence" value="ECO:0007669"/>
    <property type="project" value="UniProtKB-SubCell"/>
</dbReference>
<feature type="binding site" evidence="7">
    <location>
        <begin position="123"/>
        <end position="125"/>
    </location>
    <ligand>
        <name>NAD(+)</name>
        <dbReference type="ChEBI" id="CHEBI:57540"/>
    </ligand>
</feature>
<feature type="binding site" evidence="7">
    <location>
        <position position="148"/>
    </location>
    <ligand>
        <name>NAD(+)</name>
        <dbReference type="ChEBI" id="CHEBI:57540"/>
    </ligand>
</feature>
<dbReference type="KEGG" id="saca:FFV09_22120"/>
<keyword evidence="4 7" id="KW-0560">Oxidoreductase</keyword>
<evidence type="ECO:0000256" key="4">
    <source>
        <dbReference type="ARBA" id="ARBA00023002"/>
    </source>
</evidence>
<dbReference type="SUPFAM" id="SSF51735">
    <property type="entry name" value="NAD(P)-binding Rossmann-fold domains"/>
    <property type="match status" value="1"/>
</dbReference>
<protein>
    <recommendedName>
        <fullName evidence="3 7">L-lactate dehydrogenase</fullName>
        <shortName evidence="7">L-LDH</shortName>
        <ecNumber evidence="3 7">1.1.1.27</ecNumber>
    </recommendedName>
</protein>
<feature type="binding site" evidence="7">
    <location>
        <position position="158"/>
    </location>
    <ligand>
        <name>beta-D-fructose 1,6-bisphosphate</name>
        <dbReference type="ChEBI" id="CHEBI:32966"/>
        <note>allosteric activator</note>
    </ligand>
</feature>
<dbReference type="PIRSF" id="PIRSF000102">
    <property type="entry name" value="Lac_mal_DH"/>
    <property type="match status" value="1"/>
</dbReference>
<organism evidence="12 13">
    <name type="scientific">Saccharibacillus brassicae</name>
    <dbReference type="NCBI Taxonomy" id="2583377"/>
    <lineage>
        <taxon>Bacteria</taxon>
        <taxon>Bacillati</taxon>
        <taxon>Bacillota</taxon>
        <taxon>Bacilli</taxon>
        <taxon>Bacillales</taxon>
        <taxon>Paenibacillaceae</taxon>
        <taxon>Saccharibacillus</taxon>
    </lineage>
</organism>
<dbReference type="HAMAP" id="MF_00488">
    <property type="entry name" value="Lactate_dehydrog"/>
    <property type="match status" value="1"/>
</dbReference>
<feature type="binding site" evidence="7">
    <location>
        <begin position="84"/>
        <end position="85"/>
    </location>
    <ligand>
        <name>NAD(+)</name>
        <dbReference type="ChEBI" id="CHEBI:57540"/>
    </ligand>
</feature>
<feature type="binding site" evidence="7">
    <location>
        <position position="70"/>
    </location>
    <ligand>
        <name>NAD(+)</name>
        <dbReference type="ChEBI" id="CHEBI:57540"/>
    </ligand>
</feature>
<dbReference type="PANTHER" id="PTHR43128:SF16">
    <property type="entry name" value="L-LACTATE DEHYDROGENASE"/>
    <property type="match status" value="1"/>
</dbReference>
<accession>A0A4Y6V1T1</accession>
<dbReference type="InterPro" id="IPR036291">
    <property type="entry name" value="NAD(P)-bd_dom_sf"/>
</dbReference>
<feature type="modified residue" description="Phosphotyrosine" evidence="7">
    <location>
        <position position="217"/>
    </location>
</feature>
<dbReference type="NCBIfam" id="NF000824">
    <property type="entry name" value="PRK00066.1"/>
    <property type="match status" value="1"/>
</dbReference>
<feature type="binding site" evidence="7">
    <location>
        <position position="173"/>
    </location>
    <ligand>
        <name>beta-D-fructose 1,6-bisphosphate</name>
        <dbReference type="ChEBI" id="CHEBI:32966"/>
        <note>allosteric activator</note>
    </ligand>
</feature>
<dbReference type="NCBIfam" id="TIGR01771">
    <property type="entry name" value="L-LDH-NAD"/>
    <property type="match status" value="1"/>
</dbReference>
<dbReference type="EMBL" id="CP041217">
    <property type="protein sequence ID" value="QDH23324.1"/>
    <property type="molecule type" value="Genomic_DNA"/>
</dbReference>
<comment type="similarity">
    <text evidence="2 7">Belongs to the LDH/MDH superfamily. LDH family.</text>
</comment>
<dbReference type="EC" id="1.1.1.27" evidence="3 7"/>
<comment type="subcellular location">
    <subcellularLocation>
        <location evidence="7">Cytoplasm</location>
    </subcellularLocation>
</comment>
<keyword evidence="5 7" id="KW-0520">NAD</keyword>
<feature type="domain" description="Lactate/malate dehydrogenase N-terminal" evidence="10">
    <location>
        <begin position="10"/>
        <end position="147"/>
    </location>
</feature>
<feature type="binding site" evidence="7 9">
    <location>
        <position position="40"/>
    </location>
    <ligand>
        <name>NAD(+)</name>
        <dbReference type="ChEBI" id="CHEBI:57540"/>
    </ligand>
</feature>
<dbReference type="InterPro" id="IPR001557">
    <property type="entry name" value="L-lactate/malate_DH"/>
</dbReference>
<feature type="binding site" evidence="9">
    <location>
        <begin position="15"/>
        <end position="20"/>
    </location>
    <ligand>
        <name>NAD(+)</name>
        <dbReference type="ChEBI" id="CHEBI:57540"/>
    </ligand>
</feature>
<dbReference type="InterPro" id="IPR011304">
    <property type="entry name" value="L-lactate_DH"/>
</dbReference>
<name>A0A4Y6V1T1_SACBS</name>
<dbReference type="Gene3D" id="3.40.50.720">
    <property type="entry name" value="NAD(P)-binding Rossmann-like Domain"/>
    <property type="match status" value="1"/>
</dbReference>
<reference evidence="12 13" key="1">
    <citation type="submission" date="2019-06" db="EMBL/GenBank/DDBJ databases">
        <title>Saccharibacillus brassicae sp. nov., an endophytic bacterium isolated from Chinese cabbage seeds (Brassica pekinensis).</title>
        <authorList>
            <person name="Jiang L."/>
            <person name="Lee J."/>
            <person name="Kim S.W."/>
        </authorList>
    </citation>
    <scope>NUCLEOTIDE SEQUENCE [LARGE SCALE GENOMIC DNA]</scope>
    <source>
        <strain evidence="13">KCTC 43072 / ATSA2</strain>
    </source>
</reference>
<feature type="binding site" evidence="7">
    <location>
        <position position="87"/>
    </location>
    <ligand>
        <name>substrate</name>
    </ligand>
</feature>
<dbReference type="Pfam" id="PF00056">
    <property type="entry name" value="Ldh_1_N"/>
    <property type="match status" value="1"/>
</dbReference>
<evidence type="ECO:0000256" key="7">
    <source>
        <dbReference type="HAMAP-Rule" id="MF_00488"/>
    </source>
</evidence>
<evidence type="ECO:0000313" key="13">
    <source>
        <dbReference type="Proteomes" id="UP000316968"/>
    </source>
</evidence>
<evidence type="ECO:0000256" key="8">
    <source>
        <dbReference type="PIRSR" id="PIRSR000102-1"/>
    </source>
</evidence>
<dbReference type="GO" id="GO:0006089">
    <property type="term" value="P:lactate metabolic process"/>
    <property type="evidence" value="ECO:0007669"/>
    <property type="project" value="TreeGrafter"/>
</dbReference>
<comment type="function">
    <text evidence="7">Catalyzes the conversion of lactate to pyruvate.</text>
</comment>
<feature type="binding site" evidence="7">
    <location>
        <position position="93"/>
    </location>
    <ligand>
        <name>substrate</name>
    </ligand>
</feature>
<evidence type="ECO:0000256" key="5">
    <source>
        <dbReference type="ARBA" id="ARBA00023027"/>
    </source>
</evidence>
<dbReference type="Gene3D" id="3.90.110.10">
    <property type="entry name" value="Lactate dehydrogenase/glycoside hydrolase, family 4, C-terminal"/>
    <property type="match status" value="1"/>
</dbReference>
<feature type="active site" description="Proton acceptor" evidence="7 8">
    <location>
        <position position="180"/>
    </location>
</feature>
<feature type="binding site" evidence="7">
    <location>
        <begin position="153"/>
        <end position="156"/>
    </location>
    <ligand>
        <name>substrate</name>
    </ligand>
</feature>
<dbReference type="PRINTS" id="PR00086">
    <property type="entry name" value="LLDHDRGNASE"/>
</dbReference>
<dbReference type="GO" id="GO:0006096">
    <property type="term" value="P:glycolytic process"/>
    <property type="evidence" value="ECO:0007669"/>
    <property type="project" value="UniProtKB-UniRule"/>
</dbReference>
<feature type="binding site" evidence="9">
    <location>
        <position position="100"/>
    </location>
    <ligand>
        <name>NAD(+)</name>
        <dbReference type="ChEBI" id="CHEBI:57540"/>
    </ligand>
</feature>
<evidence type="ECO:0000256" key="1">
    <source>
        <dbReference type="ARBA" id="ARBA00004843"/>
    </source>
</evidence>
<dbReference type="UniPathway" id="UPA00554">
    <property type="reaction ID" value="UER00611"/>
</dbReference>
<sequence length="309" mass="33428">MTTSSTRSRRVVVIGTGDVGATTAYTLLLRQRMTELVLIDVNKELALGQALDMNHGLPFVGGVKVWAGDYSDCKDAAVVIIAAGAAQRPGENRIDLLNRNAGIFDQIIGNIVKYNDNGIILVATNPVDILSYVSYKKSGWPAHRVIGSGTLLDSARFRYLIGKQKNLDPRSIHAHIIGEHGDSELPVWSMANVAGADLNLSTGDQDQIFDNTKNAAYEIINAKGSTYYAIALALDRIVTAILQNESSVLNVSTLLDNYHGISDVYLGLPCVVDASGVREHLEIPMNDKELELLNASANKLKSEIAKVNL</sequence>
<evidence type="ECO:0000256" key="9">
    <source>
        <dbReference type="PIRSR" id="PIRSR000102-3"/>
    </source>
</evidence>
<comment type="activity regulation">
    <text evidence="7">Allosterically activated by fructose 1,6-bisphosphate (FBP).</text>
</comment>
<dbReference type="PROSITE" id="PS00064">
    <property type="entry name" value="L_LDH"/>
    <property type="match status" value="1"/>
</dbReference>
<dbReference type="PANTHER" id="PTHR43128">
    <property type="entry name" value="L-2-HYDROXYCARBOXYLATE DEHYDROGENASE (NAD(P)(+))"/>
    <property type="match status" value="1"/>
</dbReference>
<keyword evidence="7" id="KW-0021">Allosteric enzyme</keyword>
<keyword evidence="13" id="KW-1185">Reference proteome</keyword>
<dbReference type="RefSeq" id="WP_141449861.1">
    <property type="nucleotide sequence ID" value="NZ_CP041217.1"/>
</dbReference>
<dbReference type="Proteomes" id="UP000316968">
    <property type="component" value="Chromosome"/>
</dbReference>
<dbReference type="SUPFAM" id="SSF56327">
    <property type="entry name" value="LDH C-terminal domain-like"/>
    <property type="match status" value="1"/>
</dbReference>
<dbReference type="Pfam" id="PF02866">
    <property type="entry name" value="Ldh_1_C"/>
    <property type="match status" value="1"/>
</dbReference>
<comment type="caution">
    <text evidence="7">Lacks conserved residue(s) required for the propagation of feature annotation.</text>
</comment>
<dbReference type="InterPro" id="IPR001236">
    <property type="entry name" value="Lactate/malate_DH_N"/>
</dbReference>
<gene>
    <name evidence="7" type="primary">ldh</name>
    <name evidence="12" type="ORF">FFV09_22120</name>
</gene>
<dbReference type="AlphaFoldDB" id="A0A4Y6V1T1"/>
<feature type="binding site" evidence="7">
    <location>
        <position position="226"/>
    </location>
    <ligand>
        <name>substrate</name>
    </ligand>
</feature>
<keyword evidence="7" id="KW-0597">Phosphoprotein</keyword>
<keyword evidence="7" id="KW-0963">Cytoplasm</keyword>
<dbReference type="InterPro" id="IPR015955">
    <property type="entry name" value="Lactate_DH/Glyco_Ohase_4_C"/>
</dbReference>
<evidence type="ECO:0000256" key="2">
    <source>
        <dbReference type="ARBA" id="ARBA00006054"/>
    </source>
</evidence>
<feature type="binding site" evidence="7">
    <location>
        <begin position="125"/>
        <end position="128"/>
    </location>
    <ligand>
        <name>substrate</name>
    </ligand>
</feature>
<comment type="pathway">
    <text evidence="1 7">Fermentation; pyruvate fermentation to lactate; (S)-lactate from pyruvate: step 1/1.</text>
</comment>
<dbReference type="CDD" id="cd05292">
    <property type="entry name" value="LDH_2"/>
    <property type="match status" value="1"/>
</dbReference>
<comment type="subunit">
    <text evidence="7">Homotetramer.</text>
</comment>
<evidence type="ECO:0000259" key="10">
    <source>
        <dbReference type="Pfam" id="PF00056"/>
    </source>
</evidence>